<dbReference type="AlphaFoldDB" id="A0A8T0D5S3"/>
<organism evidence="2 3">
    <name type="scientific">Paragonimus westermani</name>
    <dbReference type="NCBI Taxonomy" id="34504"/>
    <lineage>
        <taxon>Eukaryota</taxon>
        <taxon>Metazoa</taxon>
        <taxon>Spiralia</taxon>
        <taxon>Lophotrochozoa</taxon>
        <taxon>Platyhelminthes</taxon>
        <taxon>Trematoda</taxon>
        <taxon>Digenea</taxon>
        <taxon>Plagiorchiida</taxon>
        <taxon>Troglotremata</taxon>
        <taxon>Troglotrematidae</taxon>
        <taxon>Paragonimus</taxon>
    </lineage>
</organism>
<accession>A0A8T0D5S3</accession>
<gene>
    <name evidence="2" type="ORF">P879_09663</name>
</gene>
<name>A0A8T0D5S3_9TREM</name>
<dbReference type="OrthoDB" id="10400369at2759"/>
<comment type="caution">
    <text evidence="2">The sequence shown here is derived from an EMBL/GenBank/DDBJ whole genome shotgun (WGS) entry which is preliminary data.</text>
</comment>
<proteinExistence type="predicted"/>
<sequence>MPSEKPYDEAVDVQDSEDIVTPRSQNSSRKSMKDFVDRQLKSNNKPAQLASSSSVSVIRKLFQSIHIYICTNTILFFYVHIELCVKPYAVIEHH</sequence>
<feature type="region of interest" description="Disordered" evidence="1">
    <location>
        <begin position="1"/>
        <end position="34"/>
    </location>
</feature>
<keyword evidence="3" id="KW-1185">Reference proteome</keyword>
<dbReference type="Proteomes" id="UP000699462">
    <property type="component" value="Unassembled WGS sequence"/>
</dbReference>
<evidence type="ECO:0000256" key="1">
    <source>
        <dbReference type="SAM" id="MobiDB-lite"/>
    </source>
</evidence>
<evidence type="ECO:0000313" key="3">
    <source>
        <dbReference type="Proteomes" id="UP000699462"/>
    </source>
</evidence>
<protein>
    <submittedName>
        <fullName evidence="2">Uncharacterized protein</fullName>
    </submittedName>
</protein>
<reference evidence="2 3" key="1">
    <citation type="submission" date="2019-07" db="EMBL/GenBank/DDBJ databases">
        <title>Annotation for the trematode Paragonimus westermani.</title>
        <authorList>
            <person name="Choi Y.-J."/>
        </authorList>
    </citation>
    <scope>NUCLEOTIDE SEQUENCE [LARGE SCALE GENOMIC DNA]</scope>
    <source>
        <strain evidence="2">180907_Pwestermani</strain>
    </source>
</reference>
<evidence type="ECO:0000313" key="2">
    <source>
        <dbReference type="EMBL" id="KAF8562088.1"/>
    </source>
</evidence>
<dbReference type="EMBL" id="JTDF01021252">
    <property type="protein sequence ID" value="KAF8562088.1"/>
    <property type="molecule type" value="Genomic_DNA"/>
</dbReference>
<feature type="compositionally biased region" description="Acidic residues" evidence="1">
    <location>
        <begin position="9"/>
        <end position="18"/>
    </location>
</feature>